<feature type="active site" description="Proton donor/acceptor" evidence="7">
    <location>
        <position position="195"/>
    </location>
</feature>
<dbReference type="InterPro" id="IPR004634">
    <property type="entry name" value="Pept_S49_pIV"/>
</dbReference>
<evidence type="ECO:0000313" key="10">
    <source>
        <dbReference type="EMBL" id="PRD46582.1"/>
    </source>
</evidence>
<evidence type="ECO:0000256" key="7">
    <source>
        <dbReference type="PIRSR" id="PIRSR001217-1"/>
    </source>
</evidence>
<dbReference type="Proteomes" id="UP000239711">
    <property type="component" value="Unassembled WGS sequence"/>
</dbReference>
<evidence type="ECO:0000256" key="8">
    <source>
        <dbReference type="SAM" id="Phobius"/>
    </source>
</evidence>
<keyword evidence="11" id="KW-1185">Reference proteome</keyword>
<keyword evidence="8" id="KW-1133">Transmembrane helix</keyword>
<dbReference type="PANTHER" id="PTHR33209">
    <property type="entry name" value="PROTEASE 4"/>
    <property type="match status" value="1"/>
</dbReference>
<dbReference type="CDD" id="cd07023">
    <property type="entry name" value="S49_Sppa_N_C"/>
    <property type="match status" value="1"/>
</dbReference>
<evidence type="ECO:0000256" key="5">
    <source>
        <dbReference type="ARBA" id="ARBA00022825"/>
    </source>
</evidence>
<dbReference type="InterPro" id="IPR029045">
    <property type="entry name" value="ClpP/crotonase-like_dom_sf"/>
</dbReference>
<evidence type="ECO:0000256" key="3">
    <source>
        <dbReference type="ARBA" id="ARBA00022670"/>
    </source>
</evidence>
<dbReference type="RefSeq" id="WP_105717745.1">
    <property type="nucleotide sequence ID" value="NZ_PVBQ01000012.1"/>
</dbReference>
<name>A0A2S9J1C1_9SPHI</name>
<keyword evidence="5" id="KW-0720">Serine protease</keyword>
<dbReference type="GO" id="GO:0006465">
    <property type="term" value="P:signal peptide processing"/>
    <property type="evidence" value="ECO:0007669"/>
    <property type="project" value="InterPro"/>
</dbReference>
<dbReference type="NCBIfam" id="TIGR00706">
    <property type="entry name" value="SppA_dom"/>
    <property type="match status" value="1"/>
</dbReference>
<dbReference type="SUPFAM" id="SSF52096">
    <property type="entry name" value="ClpP/crotonase"/>
    <property type="match status" value="2"/>
</dbReference>
<feature type="transmembrane region" description="Helical" evidence="8">
    <location>
        <begin position="7"/>
        <end position="30"/>
    </location>
</feature>
<protein>
    <submittedName>
        <fullName evidence="10">Signal peptide peptidase SppA</fullName>
    </submittedName>
</protein>
<dbReference type="Gene3D" id="3.90.226.10">
    <property type="entry name" value="2-enoyl-CoA Hydratase, Chain A, domain 1"/>
    <property type="match status" value="2"/>
</dbReference>
<keyword evidence="6 8" id="KW-0472">Membrane</keyword>
<evidence type="ECO:0000256" key="6">
    <source>
        <dbReference type="ARBA" id="ARBA00023136"/>
    </source>
</evidence>
<dbReference type="InterPro" id="IPR047272">
    <property type="entry name" value="S49_SppA_C"/>
</dbReference>
<dbReference type="CDD" id="cd07018">
    <property type="entry name" value="S49_SppA_67K_type"/>
    <property type="match status" value="1"/>
</dbReference>
<comment type="similarity">
    <text evidence="2">Belongs to the peptidase S49 family.</text>
</comment>
<dbReference type="OrthoDB" id="9764363at2"/>
<dbReference type="EMBL" id="PVBQ01000012">
    <property type="protein sequence ID" value="PRD46582.1"/>
    <property type="molecule type" value="Genomic_DNA"/>
</dbReference>
<dbReference type="Gene3D" id="6.20.330.10">
    <property type="match status" value="1"/>
</dbReference>
<comment type="caution">
    <text evidence="10">The sequence shown here is derived from an EMBL/GenBank/DDBJ whole genome shotgun (WGS) entry which is preliminary data.</text>
</comment>
<accession>A0A2S9J1C1</accession>
<keyword evidence="8" id="KW-0812">Transmembrane</keyword>
<dbReference type="Pfam" id="PF01343">
    <property type="entry name" value="Peptidase_S49"/>
    <property type="match status" value="2"/>
</dbReference>
<feature type="active site" description="Nucleophile" evidence="7">
    <location>
        <position position="387"/>
    </location>
</feature>
<gene>
    <name evidence="10" type="primary">sppA</name>
    <name evidence="10" type="ORF">C5745_14585</name>
</gene>
<dbReference type="AlphaFoldDB" id="A0A2S9J1C1"/>
<dbReference type="PANTHER" id="PTHR33209:SF1">
    <property type="entry name" value="PEPTIDASE S49 DOMAIN-CONTAINING PROTEIN"/>
    <property type="match status" value="1"/>
</dbReference>
<reference evidence="10 11" key="1">
    <citation type="submission" date="2018-02" db="EMBL/GenBank/DDBJ databases">
        <title>The draft genome of Sphingobacterium sp. 5JN-11.</title>
        <authorList>
            <person name="Liu L."/>
            <person name="Li L."/>
            <person name="Liang L."/>
            <person name="Zhang X."/>
            <person name="Wang T."/>
        </authorList>
    </citation>
    <scope>NUCLEOTIDE SEQUENCE [LARGE SCALE GENOMIC DNA]</scope>
    <source>
        <strain evidence="10 11">5JN-11</strain>
    </source>
</reference>
<organism evidence="10 11">
    <name type="scientific">Sphingobacterium haloxyli</name>
    <dbReference type="NCBI Taxonomy" id="2100533"/>
    <lineage>
        <taxon>Bacteria</taxon>
        <taxon>Pseudomonadati</taxon>
        <taxon>Bacteroidota</taxon>
        <taxon>Sphingobacteriia</taxon>
        <taxon>Sphingobacteriales</taxon>
        <taxon>Sphingobacteriaceae</taxon>
        <taxon>Sphingobacterium</taxon>
    </lineage>
</organism>
<dbReference type="GO" id="GO:0008236">
    <property type="term" value="F:serine-type peptidase activity"/>
    <property type="evidence" value="ECO:0007669"/>
    <property type="project" value="UniProtKB-KW"/>
</dbReference>
<sequence>MKSFFKYVLATITGTIIVFAILFMVMIGFITATFSNMGSKEEVYVPSSAVLYVSLDHDIPERTSPNPWESMSLPGYGEMKSLGLNDIISRIAAAKEDDRIKGIYLNPTYVNTGMASLKEIRDALVDFKSSGKFIVAHSDLYTQKAYYIASVADELYMNPEGSLEFKGLSASVMFMKEALDKLGVEMQVVKVGTYKSAVEPFILNEMSSANREQMTAYLGSMYSAFLENVSEGRQISIDTLKNIANNFLIRNADDAVQYKFIDGKCYKDEVLSKLKERLEVDEKKDVPAVSLLDYNKDGKTETKGDRVAVLYAYGDIVDGEGTEGRIGGDKLSRELRKLRRDDRVKAVVLRVNSPGGSALASDIIAREVELTKKVKPIMVSMGDYAASGGYYISALADSIFAEKETLTGSIGVFGLIPNLQGLFNNKLGIHMDEVKTGKFSDMLTSFDRPLTEEETVVMQAEVDRVYNTFTGKVATGRNMDVSAVDSIGQGRVWTGSQALEHGLVDGIGNLNRAIQAAAAKAKLKDYSVRYYPTQKDPFAELFSTSKERIKMWMLDDELGEYRQHIEQLRIVLKSSGIQARIPYRVEIR</sequence>
<dbReference type="InterPro" id="IPR047217">
    <property type="entry name" value="S49_SppA_67K_type_N"/>
</dbReference>
<evidence type="ECO:0000256" key="2">
    <source>
        <dbReference type="ARBA" id="ARBA00008683"/>
    </source>
</evidence>
<keyword evidence="3" id="KW-0645">Protease</keyword>
<evidence type="ECO:0000259" key="9">
    <source>
        <dbReference type="Pfam" id="PF01343"/>
    </source>
</evidence>
<evidence type="ECO:0000256" key="4">
    <source>
        <dbReference type="ARBA" id="ARBA00022801"/>
    </source>
</evidence>
<proteinExistence type="inferred from homology"/>
<keyword evidence="4" id="KW-0378">Hydrolase</keyword>
<evidence type="ECO:0000313" key="11">
    <source>
        <dbReference type="Proteomes" id="UP000239711"/>
    </source>
</evidence>
<comment type="subcellular location">
    <subcellularLocation>
        <location evidence="1">Membrane</location>
    </subcellularLocation>
</comment>
<dbReference type="PIRSF" id="PIRSF001217">
    <property type="entry name" value="Protease_4_SppA"/>
    <property type="match status" value="1"/>
</dbReference>
<dbReference type="GO" id="GO:0016020">
    <property type="term" value="C:membrane"/>
    <property type="evidence" value="ECO:0007669"/>
    <property type="project" value="UniProtKB-SubCell"/>
</dbReference>
<dbReference type="NCBIfam" id="TIGR00705">
    <property type="entry name" value="SppA_67K"/>
    <property type="match status" value="1"/>
</dbReference>
<feature type="domain" description="Peptidase S49" evidence="9">
    <location>
        <begin position="127"/>
        <end position="280"/>
    </location>
</feature>
<dbReference type="InterPro" id="IPR002142">
    <property type="entry name" value="Peptidase_S49"/>
</dbReference>
<feature type="domain" description="Peptidase S49" evidence="9">
    <location>
        <begin position="371"/>
        <end position="524"/>
    </location>
</feature>
<evidence type="ECO:0000256" key="1">
    <source>
        <dbReference type="ARBA" id="ARBA00004370"/>
    </source>
</evidence>
<dbReference type="InterPro" id="IPR004635">
    <property type="entry name" value="Pept_S49_SppA"/>
</dbReference>